<feature type="transmembrane region" description="Helical" evidence="6">
    <location>
        <begin position="78"/>
        <end position="95"/>
    </location>
</feature>
<keyword evidence="2" id="KW-1003">Cell membrane</keyword>
<dbReference type="InterPro" id="IPR037185">
    <property type="entry name" value="EmrE-like"/>
</dbReference>
<gene>
    <name evidence="8" type="ORF">ACFO3E_05845</name>
</gene>
<dbReference type="Proteomes" id="UP001595957">
    <property type="component" value="Unassembled WGS sequence"/>
</dbReference>
<organism evidence="8 9">
    <name type="scientific">Sphingobium tyrosinilyticum</name>
    <dbReference type="NCBI Taxonomy" id="2715436"/>
    <lineage>
        <taxon>Bacteria</taxon>
        <taxon>Pseudomonadati</taxon>
        <taxon>Pseudomonadota</taxon>
        <taxon>Alphaproteobacteria</taxon>
        <taxon>Sphingomonadales</taxon>
        <taxon>Sphingomonadaceae</taxon>
        <taxon>Sphingobium</taxon>
    </lineage>
</organism>
<comment type="caution">
    <text evidence="8">The sequence shown here is derived from an EMBL/GenBank/DDBJ whole genome shotgun (WGS) entry which is preliminary data.</text>
</comment>
<feature type="transmembrane region" description="Helical" evidence="6">
    <location>
        <begin position="128"/>
        <end position="146"/>
    </location>
</feature>
<proteinExistence type="predicted"/>
<feature type="transmembrane region" description="Helical" evidence="6">
    <location>
        <begin position="183"/>
        <end position="205"/>
    </location>
</feature>
<evidence type="ECO:0000259" key="7">
    <source>
        <dbReference type="Pfam" id="PF00892"/>
    </source>
</evidence>
<dbReference type="PANTHER" id="PTHR42920">
    <property type="entry name" value="OS03G0707200 PROTEIN-RELATED"/>
    <property type="match status" value="1"/>
</dbReference>
<feature type="domain" description="EamA" evidence="7">
    <location>
        <begin position="129"/>
        <end position="259"/>
    </location>
</feature>
<dbReference type="EMBL" id="JBHSFZ010000008">
    <property type="protein sequence ID" value="MFC4593713.1"/>
    <property type="molecule type" value="Genomic_DNA"/>
</dbReference>
<evidence type="ECO:0000256" key="2">
    <source>
        <dbReference type="ARBA" id="ARBA00022475"/>
    </source>
</evidence>
<accession>A0ABV9EXS7</accession>
<keyword evidence="4 6" id="KW-1133">Transmembrane helix</keyword>
<dbReference type="InterPro" id="IPR000620">
    <property type="entry name" value="EamA_dom"/>
</dbReference>
<keyword evidence="5 6" id="KW-0472">Membrane</keyword>
<keyword evidence="3 6" id="KW-0812">Transmembrane</keyword>
<feature type="transmembrane region" description="Helical" evidence="6">
    <location>
        <begin position="158"/>
        <end position="177"/>
    </location>
</feature>
<feature type="transmembrane region" description="Helical" evidence="6">
    <location>
        <begin position="102"/>
        <end position="122"/>
    </location>
</feature>
<keyword evidence="9" id="KW-1185">Reference proteome</keyword>
<dbReference type="Gene3D" id="1.10.3730.20">
    <property type="match status" value="1"/>
</dbReference>
<comment type="subcellular location">
    <subcellularLocation>
        <location evidence="1">Cell membrane</location>
        <topology evidence="1">Multi-pass membrane protein</topology>
    </subcellularLocation>
</comment>
<evidence type="ECO:0000256" key="1">
    <source>
        <dbReference type="ARBA" id="ARBA00004651"/>
    </source>
</evidence>
<feature type="transmembrane region" description="Helical" evidence="6">
    <location>
        <begin position="24"/>
        <end position="42"/>
    </location>
</feature>
<evidence type="ECO:0000256" key="4">
    <source>
        <dbReference type="ARBA" id="ARBA00022989"/>
    </source>
</evidence>
<evidence type="ECO:0000256" key="5">
    <source>
        <dbReference type="ARBA" id="ARBA00023136"/>
    </source>
</evidence>
<sequence>MISITLGATVAKKLFVVIGPAGTTALRLMLAAILLSVGFRIWRVRFTRDLLHAALPYGLSLGAMNLLFYMAIDRIPLGIALAFEFTGPLAVATFASRRPRDFGWIALAVAGLALLLPLRIGGSTLDPVGIALALAAGVFWGSYIVMGRRAGDALGTEAPAFGMIVAAVLAMPFGIAGGGATLFAPHVLGLALIVALLSSAIPYSLEMFALRRLPTRTFGVLTSGEPAVGAVVGALLLHEKLPLAKWLGIAGIVAASIGTTITSRTQAGKEAEERKLLPEN</sequence>
<evidence type="ECO:0000256" key="3">
    <source>
        <dbReference type="ARBA" id="ARBA00022692"/>
    </source>
</evidence>
<name>A0ABV9EXS7_9SPHN</name>
<dbReference type="InterPro" id="IPR051258">
    <property type="entry name" value="Diverse_Substrate_Transporter"/>
</dbReference>
<evidence type="ECO:0000256" key="6">
    <source>
        <dbReference type="SAM" id="Phobius"/>
    </source>
</evidence>
<dbReference type="Pfam" id="PF00892">
    <property type="entry name" value="EamA"/>
    <property type="match status" value="1"/>
</dbReference>
<evidence type="ECO:0000313" key="9">
    <source>
        <dbReference type="Proteomes" id="UP001595957"/>
    </source>
</evidence>
<protein>
    <submittedName>
        <fullName evidence="8">EamA family transporter</fullName>
    </submittedName>
</protein>
<dbReference type="SUPFAM" id="SSF103481">
    <property type="entry name" value="Multidrug resistance efflux transporter EmrE"/>
    <property type="match status" value="2"/>
</dbReference>
<reference evidence="9" key="1">
    <citation type="journal article" date="2019" name="Int. J. Syst. Evol. Microbiol.">
        <title>The Global Catalogue of Microorganisms (GCM) 10K type strain sequencing project: providing services to taxonomists for standard genome sequencing and annotation.</title>
        <authorList>
            <consortium name="The Broad Institute Genomics Platform"/>
            <consortium name="The Broad Institute Genome Sequencing Center for Infectious Disease"/>
            <person name="Wu L."/>
            <person name="Ma J."/>
        </authorList>
    </citation>
    <scope>NUCLEOTIDE SEQUENCE [LARGE SCALE GENOMIC DNA]</scope>
    <source>
        <strain evidence="9">NBRC 103632</strain>
    </source>
</reference>
<feature type="transmembrane region" description="Helical" evidence="6">
    <location>
        <begin position="54"/>
        <end position="72"/>
    </location>
</feature>
<evidence type="ECO:0000313" key="8">
    <source>
        <dbReference type="EMBL" id="MFC4593713.1"/>
    </source>
</evidence>
<dbReference type="PANTHER" id="PTHR42920:SF24">
    <property type="entry name" value="AROMATIC AMINO ACID EXPORTER YDDG"/>
    <property type="match status" value="1"/>
</dbReference>